<reference evidence="1 2" key="1">
    <citation type="journal article" date="2013" name="PLoS ONE">
        <title>Genomic and secretomic analyses reveal unique features of the lignocellulolytic enzyme system of Penicillium decumbens.</title>
        <authorList>
            <person name="Liu G."/>
            <person name="Zhang L."/>
            <person name="Wei X."/>
            <person name="Zou G."/>
            <person name="Qin Y."/>
            <person name="Ma L."/>
            <person name="Li J."/>
            <person name="Zheng H."/>
            <person name="Wang S."/>
            <person name="Wang C."/>
            <person name="Xun L."/>
            <person name="Zhao G.-P."/>
            <person name="Zhou Z."/>
            <person name="Qu Y."/>
        </authorList>
    </citation>
    <scope>NUCLEOTIDE SEQUENCE [LARGE SCALE GENOMIC DNA]</scope>
    <source>
        <strain evidence="2">114-2 / CGMCC 5302</strain>
    </source>
</reference>
<proteinExistence type="predicted"/>
<evidence type="ECO:0000313" key="1">
    <source>
        <dbReference type="EMBL" id="EPS33435.1"/>
    </source>
</evidence>
<dbReference type="EMBL" id="KB644415">
    <property type="protein sequence ID" value="EPS33435.1"/>
    <property type="molecule type" value="Genomic_DNA"/>
</dbReference>
<sequence length="167" mass="17681">MAASSQEFTLTFEIAPPTTVRPGHPFTFPVIISVRPLSNLPQSSQTTTHLVASANLRNESGTSAAAGLSGNLTAMVRSRIEPSMSGYAKFTGLTISQPGTYRLRIMLSASTVKGVMIKEVLDSGIIHVHAAAPLTQRPNPATVAKLQQLIAENLDISAADIAKWQSA</sequence>
<dbReference type="Proteomes" id="UP000019376">
    <property type="component" value="Unassembled WGS sequence"/>
</dbReference>
<name>S7ZRS7_PENO1</name>
<evidence type="ECO:0008006" key="3">
    <source>
        <dbReference type="Google" id="ProtNLM"/>
    </source>
</evidence>
<organism evidence="1 2">
    <name type="scientific">Penicillium oxalicum (strain 114-2 / CGMCC 5302)</name>
    <name type="common">Penicillium decumbens</name>
    <dbReference type="NCBI Taxonomy" id="933388"/>
    <lineage>
        <taxon>Eukaryota</taxon>
        <taxon>Fungi</taxon>
        <taxon>Dikarya</taxon>
        <taxon>Ascomycota</taxon>
        <taxon>Pezizomycotina</taxon>
        <taxon>Eurotiomycetes</taxon>
        <taxon>Eurotiomycetidae</taxon>
        <taxon>Eurotiales</taxon>
        <taxon>Aspergillaceae</taxon>
        <taxon>Penicillium</taxon>
    </lineage>
</organism>
<dbReference type="OrthoDB" id="4493718at2759"/>
<evidence type="ECO:0000313" key="2">
    <source>
        <dbReference type="Proteomes" id="UP000019376"/>
    </source>
</evidence>
<dbReference type="HOGENOM" id="CLU_129960_0_0_1"/>
<dbReference type="PhylomeDB" id="S7ZRS7"/>
<accession>S7ZRS7</accession>
<dbReference type="eggNOG" id="ENOG502SFRS">
    <property type="taxonomic scope" value="Eukaryota"/>
</dbReference>
<protein>
    <recommendedName>
        <fullName evidence="3">Velvet domain-containing protein</fullName>
    </recommendedName>
</protein>
<dbReference type="AlphaFoldDB" id="S7ZRS7"/>
<keyword evidence="2" id="KW-1185">Reference proteome</keyword>
<gene>
    <name evidence="1" type="ORF">PDE_08397</name>
</gene>